<proteinExistence type="predicted"/>
<reference evidence="1 2" key="1">
    <citation type="submission" date="2018-01" db="EMBL/GenBank/DDBJ databases">
        <title>Draft genome of the type strain Pseudomonas oceani DSM 100277 isolated from the deep water in Okinawa trough, northwestern Pacific Ocean.</title>
        <authorList>
            <person name="Gomila M."/>
            <person name="Mulet M."/>
            <person name="Garcia-Valdes E."/>
            <person name="Lalucat J."/>
        </authorList>
    </citation>
    <scope>NUCLEOTIDE SEQUENCE [LARGE SCALE GENOMIC DNA]</scope>
    <source>
        <strain evidence="1 2">DSM 100277</strain>
    </source>
</reference>
<accession>A0A2P4EXS2</accession>
<name>A0A2P4EXS2_9GAMM</name>
<dbReference type="Proteomes" id="UP000243451">
    <property type="component" value="Unassembled WGS sequence"/>
</dbReference>
<comment type="caution">
    <text evidence="1">The sequence shown here is derived from an EMBL/GenBank/DDBJ whole genome shotgun (WGS) entry which is preliminary data.</text>
</comment>
<keyword evidence="2" id="KW-1185">Reference proteome</keyword>
<evidence type="ECO:0000313" key="1">
    <source>
        <dbReference type="EMBL" id="POB05007.1"/>
    </source>
</evidence>
<gene>
    <name evidence="1" type="ORF">C1949_04320</name>
</gene>
<dbReference type="AlphaFoldDB" id="A0A2P4EXS2"/>
<evidence type="ECO:0000313" key="2">
    <source>
        <dbReference type="Proteomes" id="UP000243451"/>
    </source>
</evidence>
<sequence length="93" mass="10367">MQFPWILVWSFGCCVSPVLEPLEVGAQERFRQQPQTMTGDAWLGKGGKWPRPGICARVRGLYRPRSLSAHLCIFPGCVASLLLDVIRGLRLAT</sequence>
<dbReference type="EMBL" id="PPSK01000003">
    <property type="protein sequence ID" value="POB05007.1"/>
    <property type="molecule type" value="Genomic_DNA"/>
</dbReference>
<protein>
    <submittedName>
        <fullName evidence="1">Uncharacterized protein</fullName>
    </submittedName>
</protein>
<organism evidence="1 2">
    <name type="scientific">Halopseudomonas oceani</name>
    <dbReference type="NCBI Taxonomy" id="1708783"/>
    <lineage>
        <taxon>Bacteria</taxon>
        <taxon>Pseudomonadati</taxon>
        <taxon>Pseudomonadota</taxon>
        <taxon>Gammaproteobacteria</taxon>
        <taxon>Pseudomonadales</taxon>
        <taxon>Pseudomonadaceae</taxon>
        <taxon>Halopseudomonas</taxon>
    </lineage>
</organism>